<proteinExistence type="predicted"/>
<comment type="caution">
    <text evidence="2">The sequence shown here is derived from an EMBL/GenBank/DDBJ whole genome shotgun (WGS) entry which is preliminary data.</text>
</comment>
<feature type="compositionally biased region" description="Low complexity" evidence="1">
    <location>
        <begin position="61"/>
        <end position="75"/>
    </location>
</feature>
<name>A0AAE1MMB0_9FABA</name>
<feature type="compositionally biased region" description="Low complexity" evidence="1">
    <location>
        <begin position="24"/>
        <end position="39"/>
    </location>
</feature>
<dbReference type="EMBL" id="JAWXYG010000005">
    <property type="protein sequence ID" value="KAK4273247.1"/>
    <property type="molecule type" value="Genomic_DNA"/>
</dbReference>
<gene>
    <name evidence="2" type="ORF">QN277_021687</name>
</gene>
<keyword evidence="3" id="KW-1185">Reference proteome</keyword>
<dbReference type="Pfam" id="PF05623">
    <property type="entry name" value="DUF789"/>
    <property type="match status" value="1"/>
</dbReference>
<feature type="region of interest" description="Disordered" evidence="1">
    <location>
        <begin position="165"/>
        <end position="198"/>
    </location>
</feature>
<dbReference type="PANTHER" id="PTHR31343:SF4">
    <property type="entry name" value="DUF789 DOMAIN-CONTAINING PROTEIN"/>
    <property type="match status" value="1"/>
</dbReference>
<feature type="region of interest" description="Disordered" evidence="1">
    <location>
        <begin position="1"/>
        <end position="77"/>
    </location>
</feature>
<evidence type="ECO:0000256" key="1">
    <source>
        <dbReference type="SAM" id="MobiDB-lite"/>
    </source>
</evidence>
<feature type="compositionally biased region" description="Basic and acidic residues" evidence="1">
    <location>
        <begin position="165"/>
        <end position="180"/>
    </location>
</feature>
<dbReference type="Proteomes" id="UP001293593">
    <property type="component" value="Unassembled WGS sequence"/>
</dbReference>
<reference evidence="2" key="1">
    <citation type="submission" date="2023-10" db="EMBL/GenBank/DDBJ databases">
        <title>Chromosome-level genome of the transformable northern wattle, Acacia crassicarpa.</title>
        <authorList>
            <person name="Massaro I."/>
            <person name="Sinha N.R."/>
            <person name="Poethig S."/>
            <person name="Leichty A.R."/>
        </authorList>
    </citation>
    <scope>NUCLEOTIDE SEQUENCE</scope>
    <source>
        <strain evidence="2">Acra3RX</strain>
        <tissue evidence="2">Leaf</tissue>
    </source>
</reference>
<dbReference type="AlphaFoldDB" id="A0AAE1MMB0"/>
<sequence length="404" mass="45707">MSNSGGFAVTRTHGSDRFYNPPAVRRNQQLVRQQQQLQRPLKSPSRVDPVEAETRTDSDESSLSRPNSVSSSSPPRTANLTNLDRLMESVTPLVPVQFFSEPKKRGWRTTEADGNLYFLLGDLWESFREWSAYGVEVPLLLNGSDSVKQYYIPYLSGIQLYVEPHRPRRPGEDSDAESSRETSSAGSSDCETEKRGRGSVDGAWMQHNLMNANSQRLSRLSLRDRPPLSSTSDETEVCNSPGQLVFEYFEREQPHFRPPVYDKVTSLASHFPDLKKYRSCDLLPSSWFSVAWYPIYRIPVGSTLRSLDASFLTFHSLSTLSRSKFQPKFNAPGAKKARGVNAKVSLPVFALASYKLRGSIFTPDGGFEWQQANSLLQAADDWLQSLQVKLPDFQYFISHSSQWR</sequence>
<dbReference type="PANTHER" id="PTHR31343">
    <property type="entry name" value="T15D22.8"/>
    <property type="match status" value="1"/>
</dbReference>
<feature type="compositionally biased region" description="Basic and acidic residues" evidence="1">
    <location>
        <begin position="48"/>
        <end position="58"/>
    </location>
</feature>
<evidence type="ECO:0000313" key="3">
    <source>
        <dbReference type="Proteomes" id="UP001293593"/>
    </source>
</evidence>
<protein>
    <submittedName>
        <fullName evidence="2">Uncharacterized protein</fullName>
    </submittedName>
</protein>
<accession>A0AAE1MMB0</accession>
<organism evidence="2 3">
    <name type="scientific">Acacia crassicarpa</name>
    <name type="common">northern wattle</name>
    <dbReference type="NCBI Taxonomy" id="499986"/>
    <lineage>
        <taxon>Eukaryota</taxon>
        <taxon>Viridiplantae</taxon>
        <taxon>Streptophyta</taxon>
        <taxon>Embryophyta</taxon>
        <taxon>Tracheophyta</taxon>
        <taxon>Spermatophyta</taxon>
        <taxon>Magnoliopsida</taxon>
        <taxon>eudicotyledons</taxon>
        <taxon>Gunneridae</taxon>
        <taxon>Pentapetalae</taxon>
        <taxon>rosids</taxon>
        <taxon>fabids</taxon>
        <taxon>Fabales</taxon>
        <taxon>Fabaceae</taxon>
        <taxon>Caesalpinioideae</taxon>
        <taxon>mimosoid clade</taxon>
        <taxon>Acacieae</taxon>
        <taxon>Acacia</taxon>
    </lineage>
</organism>
<dbReference type="InterPro" id="IPR008507">
    <property type="entry name" value="DUF789"/>
</dbReference>
<evidence type="ECO:0000313" key="2">
    <source>
        <dbReference type="EMBL" id="KAK4273247.1"/>
    </source>
</evidence>